<dbReference type="KEGG" id="naj:B1756_18040"/>
<accession>A0A2Z2HW16</accession>
<dbReference type="GO" id="GO:0015035">
    <property type="term" value="F:protein-disulfide reductase activity"/>
    <property type="evidence" value="ECO:0007669"/>
    <property type="project" value="InterPro"/>
</dbReference>
<proteinExistence type="predicted"/>
<dbReference type="RefSeq" id="WP_086889801.1">
    <property type="nucleotide sequence ID" value="NZ_CP019893.1"/>
</dbReference>
<sequence length="142" mass="15265">MSTTDRPFTGVLLYDGDCPFCSASSTAVRQLETVGVVRWDDPTAQAFLEAQFDEVPFALIVADAEAGRIWAGRAAARELCNRAGMPVLVQDIVDDGYESAADAIRTVSGVDPYHDDYPLTGAALDRFDDLASRASGTHVPPR</sequence>
<dbReference type="Pfam" id="PF04134">
    <property type="entry name" value="DCC1-like"/>
    <property type="match status" value="1"/>
</dbReference>
<evidence type="ECO:0000313" key="1">
    <source>
        <dbReference type="EMBL" id="ARS91431.1"/>
    </source>
</evidence>
<dbReference type="InterPro" id="IPR007263">
    <property type="entry name" value="DCC1-like"/>
</dbReference>
<protein>
    <submittedName>
        <fullName evidence="1">DUF393 domain-containing protein</fullName>
    </submittedName>
</protein>
<dbReference type="Proteomes" id="UP000250088">
    <property type="component" value="Chromosome"/>
</dbReference>
<dbReference type="AlphaFoldDB" id="A0A2Z2HW16"/>
<reference evidence="2" key="1">
    <citation type="submission" date="2017-02" db="EMBL/GenBank/DDBJ databases">
        <title>Natronthermophilus aegyptiacus gen. nov.,sp. nov., an aerobic, extremely halophilic alkalithermophilic archaeon isolated from the athalassohaline Wadi An Natrun, Egypt.</title>
        <authorList>
            <person name="Zhao B."/>
        </authorList>
    </citation>
    <scope>NUCLEOTIDE SEQUENCE [LARGE SCALE GENOMIC DNA]</scope>
    <source>
        <strain evidence="2">JW/NM-HA 15</strain>
    </source>
</reference>
<gene>
    <name evidence="1" type="ORF">B1756_18040</name>
</gene>
<dbReference type="GeneID" id="32896015"/>
<dbReference type="OrthoDB" id="220637at2157"/>
<name>A0A2Z2HW16_9EURY</name>
<evidence type="ECO:0000313" key="2">
    <source>
        <dbReference type="Proteomes" id="UP000250088"/>
    </source>
</evidence>
<organism evidence="1 2">
    <name type="scientific">Natrarchaeobaculum aegyptiacum</name>
    <dbReference type="NCBI Taxonomy" id="745377"/>
    <lineage>
        <taxon>Archaea</taxon>
        <taxon>Methanobacteriati</taxon>
        <taxon>Methanobacteriota</taxon>
        <taxon>Stenosarchaea group</taxon>
        <taxon>Halobacteria</taxon>
        <taxon>Halobacteriales</taxon>
        <taxon>Natrialbaceae</taxon>
        <taxon>Natrarchaeobaculum</taxon>
    </lineage>
</organism>
<keyword evidence="2" id="KW-1185">Reference proteome</keyword>
<dbReference type="EMBL" id="CP019893">
    <property type="protein sequence ID" value="ARS91431.1"/>
    <property type="molecule type" value="Genomic_DNA"/>
</dbReference>